<name>A0ABQ4MPK1_9BACL</name>
<evidence type="ECO:0000313" key="1">
    <source>
        <dbReference type="EMBL" id="GIP57916.1"/>
    </source>
</evidence>
<comment type="caution">
    <text evidence="1">The sequence shown here is derived from an EMBL/GenBank/DDBJ whole genome shotgun (WGS) entry which is preliminary data.</text>
</comment>
<gene>
    <name evidence="1" type="ORF">J15TS10_17300</name>
</gene>
<dbReference type="Proteomes" id="UP000681290">
    <property type="component" value="Unassembled WGS sequence"/>
</dbReference>
<organism evidence="1 2">
    <name type="scientific">Paenibacillus woosongensis</name>
    <dbReference type="NCBI Taxonomy" id="307580"/>
    <lineage>
        <taxon>Bacteria</taxon>
        <taxon>Bacillati</taxon>
        <taxon>Bacillota</taxon>
        <taxon>Bacilli</taxon>
        <taxon>Bacillales</taxon>
        <taxon>Paenibacillaceae</taxon>
        <taxon>Paenibacillus</taxon>
    </lineage>
</organism>
<reference evidence="1 2" key="1">
    <citation type="submission" date="2021-03" db="EMBL/GenBank/DDBJ databases">
        <title>Antimicrobial resistance genes in bacteria isolated from Japanese honey, and their potential for conferring macrolide and lincosamide resistance in the American foulbrood pathogen Paenibacillus larvae.</title>
        <authorList>
            <person name="Okamoto M."/>
            <person name="Kumagai M."/>
            <person name="Kanamori H."/>
            <person name="Takamatsu D."/>
        </authorList>
    </citation>
    <scope>NUCLEOTIDE SEQUENCE [LARGE SCALE GENOMIC DNA]</scope>
    <source>
        <strain evidence="1 2">J15TS10</strain>
    </source>
</reference>
<evidence type="ECO:0000313" key="2">
    <source>
        <dbReference type="Proteomes" id="UP000681290"/>
    </source>
</evidence>
<dbReference type="InterPro" id="IPR046557">
    <property type="entry name" value="DUF6711"/>
</dbReference>
<dbReference type="EMBL" id="BOSM01000002">
    <property type="protein sequence ID" value="GIP57916.1"/>
    <property type="molecule type" value="Genomic_DNA"/>
</dbReference>
<dbReference type="RefSeq" id="WP_213590407.1">
    <property type="nucleotide sequence ID" value="NZ_BOSM01000002.1"/>
</dbReference>
<protein>
    <submittedName>
        <fullName evidence="1">Uncharacterized protein</fullName>
    </submittedName>
</protein>
<keyword evidence="2" id="KW-1185">Reference proteome</keyword>
<sequence length="122" mass="13374">MELKINGVEIAAYPAPGGLSITTLDLDDGEASGRTTDGRMTRSRIAVKRKIQMQFSALPWSVASALLQQVEDEFVNVTYPDPVTGKYETKGFYVGDRPALVALEDTDGSLWWSGIQFSLTED</sequence>
<proteinExistence type="predicted"/>
<accession>A0ABQ4MPK1</accession>
<dbReference type="Pfam" id="PF20458">
    <property type="entry name" value="DUF6711"/>
    <property type="match status" value="1"/>
</dbReference>